<evidence type="ECO:0000256" key="1">
    <source>
        <dbReference type="ARBA" id="ARBA00004141"/>
    </source>
</evidence>
<keyword evidence="8 13" id="KW-0472">Membrane</keyword>
<evidence type="ECO:0000313" key="16">
    <source>
        <dbReference type="RefSeq" id="XP_015284762.1"/>
    </source>
</evidence>
<feature type="transmembrane region" description="Helical" evidence="14">
    <location>
        <begin position="175"/>
        <end position="203"/>
    </location>
</feature>
<evidence type="ECO:0000256" key="6">
    <source>
        <dbReference type="ARBA" id="ARBA00022989"/>
    </source>
</evidence>
<accession>A0ABM1LFM5</accession>
<feature type="transmembrane region" description="Helical" evidence="14">
    <location>
        <begin position="267"/>
        <end position="284"/>
    </location>
</feature>
<keyword evidence="5 13" id="KW-0812">Transmembrane</keyword>
<evidence type="ECO:0000256" key="8">
    <source>
        <dbReference type="ARBA" id="ARBA00023136"/>
    </source>
</evidence>
<dbReference type="GeneID" id="107125814"/>
<dbReference type="InterPro" id="IPR007960">
    <property type="entry name" value="TAS2R"/>
</dbReference>
<evidence type="ECO:0000256" key="9">
    <source>
        <dbReference type="ARBA" id="ARBA00023170"/>
    </source>
</evidence>
<gene>
    <name evidence="16" type="primary">LOC107125814</name>
</gene>
<evidence type="ECO:0000256" key="5">
    <source>
        <dbReference type="ARBA" id="ARBA00022692"/>
    </source>
</evidence>
<feature type="transmembrane region" description="Helical" evidence="14">
    <location>
        <begin position="12"/>
        <end position="33"/>
    </location>
</feature>
<dbReference type="PANTHER" id="PTHR11394">
    <property type="entry name" value="TASTE RECEPTOR TYPE 2"/>
    <property type="match status" value="1"/>
</dbReference>
<name>A0ABM1LFM5_GEKJA</name>
<sequence>MATIFMRITFTLRVTEILVGMVANGFIVLINCIDWFRSRKLSSNDLILTCLGLSRLAWLVIMILEGMENFFSLGNRVWNDAHPMPPIMWIFTNSANIWFATWLSVFYLAKIAIFSHPIFLQVKQRISALVPWLLLGSVVFSAMTAVILMTSLNNGFSIRSPANDSESKKPGCSNYVGILTVATNLIPFLIFLSSTILLITSLWKHIRHVQCNGIGVRDLNIQVHLTAIKALASFAVLYLSSFLAIISQEVLIKNNMDHSWSVRLLDLVVAAYPAGHTIILILINPKLKQTWVRMLHHVKCCEGPS</sequence>
<evidence type="ECO:0000313" key="15">
    <source>
        <dbReference type="Proteomes" id="UP000694871"/>
    </source>
</evidence>
<evidence type="ECO:0000256" key="2">
    <source>
        <dbReference type="ARBA" id="ARBA00007376"/>
    </source>
</evidence>
<reference evidence="16" key="1">
    <citation type="submission" date="2025-08" db="UniProtKB">
        <authorList>
            <consortium name="RefSeq"/>
        </authorList>
    </citation>
    <scope>IDENTIFICATION</scope>
</reference>
<dbReference type="RefSeq" id="XP_015284762.1">
    <property type="nucleotide sequence ID" value="XM_015429276.1"/>
</dbReference>
<evidence type="ECO:0000256" key="11">
    <source>
        <dbReference type="ARBA" id="ARBA00023224"/>
    </source>
</evidence>
<keyword evidence="9 13" id="KW-0675">Receptor</keyword>
<keyword evidence="11 13" id="KW-0807">Transducer</keyword>
<keyword evidence="4 13" id="KW-0716">Sensory transduction</keyword>
<evidence type="ECO:0000256" key="4">
    <source>
        <dbReference type="ARBA" id="ARBA00022606"/>
    </source>
</evidence>
<dbReference type="SUPFAM" id="SSF81321">
    <property type="entry name" value="Family A G protein-coupled receptor-like"/>
    <property type="match status" value="1"/>
</dbReference>
<organism evidence="15 16">
    <name type="scientific">Gekko japonicus</name>
    <name type="common">Schlegel's Japanese gecko</name>
    <dbReference type="NCBI Taxonomy" id="146911"/>
    <lineage>
        <taxon>Eukaryota</taxon>
        <taxon>Metazoa</taxon>
        <taxon>Chordata</taxon>
        <taxon>Craniata</taxon>
        <taxon>Vertebrata</taxon>
        <taxon>Euteleostomi</taxon>
        <taxon>Lepidosauria</taxon>
        <taxon>Squamata</taxon>
        <taxon>Bifurcata</taxon>
        <taxon>Gekkota</taxon>
        <taxon>Gekkonidae</taxon>
        <taxon>Gekkoninae</taxon>
        <taxon>Gekko</taxon>
    </lineage>
</organism>
<protein>
    <recommendedName>
        <fullName evidence="13">Taste receptor type 2</fullName>
    </recommendedName>
</protein>
<feature type="transmembrane region" description="Helical" evidence="14">
    <location>
        <begin position="223"/>
        <end position="247"/>
    </location>
</feature>
<feature type="transmembrane region" description="Helical" evidence="14">
    <location>
        <begin position="87"/>
        <end position="109"/>
    </location>
</feature>
<keyword evidence="15" id="KW-1185">Reference proteome</keyword>
<keyword evidence="3 13" id="KW-0919">Taste</keyword>
<evidence type="ECO:0000256" key="12">
    <source>
        <dbReference type="RuleBase" id="RU004423"/>
    </source>
</evidence>
<keyword evidence="7 13" id="KW-0297">G-protein coupled receptor</keyword>
<feature type="transmembrane region" description="Helical" evidence="14">
    <location>
        <begin position="45"/>
        <end position="67"/>
    </location>
</feature>
<evidence type="ECO:0000256" key="3">
    <source>
        <dbReference type="ARBA" id="ARBA00022480"/>
    </source>
</evidence>
<feature type="transmembrane region" description="Helical" evidence="14">
    <location>
        <begin position="129"/>
        <end position="152"/>
    </location>
</feature>
<proteinExistence type="inferred from homology"/>
<comment type="subcellular location">
    <subcellularLocation>
        <location evidence="1 13">Membrane</location>
        <topology evidence="1 13">Multi-pass membrane protein</topology>
    </subcellularLocation>
</comment>
<keyword evidence="6 14" id="KW-1133">Transmembrane helix</keyword>
<dbReference type="CDD" id="cd13950">
    <property type="entry name" value="7tm_TAS2R"/>
    <property type="match status" value="1"/>
</dbReference>
<dbReference type="Proteomes" id="UP000694871">
    <property type="component" value="Unplaced"/>
</dbReference>
<evidence type="ECO:0000256" key="13">
    <source>
        <dbReference type="RuleBase" id="RU004424"/>
    </source>
</evidence>
<dbReference type="PANTHER" id="PTHR11394:SF149">
    <property type="entry name" value="TASTE RECEPTOR TYPE 2 MEMBER 1"/>
    <property type="match status" value="1"/>
</dbReference>
<evidence type="ECO:0000256" key="10">
    <source>
        <dbReference type="ARBA" id="ARBA00023180"/>
    </source>
</evidence>
<evidence type="ECO:0000256" key="7">
    <source>
        <dbReference type="ARBA" id="ARBA00023040"/>
    </source>
</evidence>
<evidence type="ECO:0000256" key="14">
    <source>
        <dbReference type="SAM" id="Phobius"/>
    </source>
</evidence>
<dbReference type="Gene3D" id="1.20.1070.10">
    <property type="entry name" value="Rhodopsin 7-helix transmembrane proteins"/>
    <property type="match status" value="1"/>
</dbReference>
<dbReference type="Pfam" id="PF05296">
    <property type="entry name" value="TAS2R"/>
    <property type="match status" value="1"/>
</dbReference>
<keyword evidence="10" id="KW-0325">Glycoprotein</keyword>
<comment type="similarity">
    <text evidence="2 12">Belongs to the G-protein coupled receptor T2R family.</text>
</comment>